<name>A0A974PVU4_9RHOO</name>
<gene>
    <name evidence="1" type="ORF">IWH25_11670</name>
</gene>
<dbReference type="Proteomes" id="UP000663444">
    <property type="component" value="Chromosome"/>
</dbReference>
<dbReference type="AlphaFoldDB" id="A0A974PVU4"/>
<keyword evidence="2" id="KW-1185">Reference proteome</keyword>
<dbReference type="RefSeq" id="WP_203385974.1">
    <property type="nucleotide sequence ID" value="NZ_CP064781.1"/>
</dbReference>
<sequence length="71" mass="7484">MARKAKWIPQPGELAHYWCSSGKLARGGLNVRVVAEASGGYMVVEAARGDGSLVRITVKAASLTAPQPSLF</sequence>
<dbReference type="KEGG" id="ares:IWH25_11670"/>
<proteinExistence type="predicted"/>
<accession>A0A974PVU4</accession>
<evidence type="ECO:0000313" key="1">
    <source>
        <dbReference type="EMBL" id="QRJ62443.1"/>
    </source>
</evidence>
<organism evidence="1 2">
    <name type="scientific">Azospira restricta</name>
    <dbReference type="NCBI Taxonomy" id="404405"/>
    <lineage>
        <taxon>Bacteria</taxon>
        <taxon>Pseudomonadati</taxon>
        <taxon>Pseudomonadota</taxon>
        <taxon>Betaproteobacteria</taxon>
        <taxon>Rhodocyclales</taxon>
        <taxon>Rhodocyclaceae</taxon>
        <taxon>Azospira</taxon>
    </lineage>
</organism>
<evidence type="ECO:0000313" key="2">
    <source>
        <dbReference type="Proteomes" id="UP000663444"/>
    </source>
</evidence>
<protein>
    <submittedName>
        <fullName evidence="1">Uncharacterized protein</fullName>
    </submittedName>
</protein>
<reference evidence="1" key="1">
    <citation type="submission" date="2020-11" db="EMBL/GenBank/DDBJ databases">
        <title>Azospira restricta DSM 18626 genome sequence.</title>
        <authorList>
            <person name="Moe W.M."/>
        </authorList>
    </citation>
    <scope>NUCLEOTIDE SEQUENCE</scope>
    <source>
        <strain evidence="1">DSM 18626</strain>
    </source>
</reference>
<dbReference type="EMBL" id="CP064781">
    <property type="protein sequence ID" value="QRJ62443.1"/>
    <property type="molecule type" value="Genomic_DNA"/>
</dbReference>